<comment type="caution">
    <text evidence="1">The sequence shown here is derived from an EMBL/GenBank/DDBJ whole genome shotgun (WGS) entry which is preliminary data.</text>
</comment>
<reference evidence="1" key="1">
    <citation type="journal article" date="2023" name="G3 (Bethesda)">
        <title>Whole genome assemblies of Zophobas morio and Tenebrio molitor.</title>
        <authorList>
            <person name="Kaur S."/>
            <person name="Stinson S.A."/>
            <person name="diCenzo G.C."/>
        </authorList>
    </citation>
    <scope>NUCLEOTIDE SEQUENCE</scope>
    <source>
        <strain evidence="1">QUZm001</strain>
    </source>
</reference>
<dbReference type="EMBL" id="JALNTZ010000006">
    <property type="protein sequence ID" value="KAJ3649007.1"/>
    <property type="molecule type" value="Genomic_DNA"/>
</dbReference>
<dbReference type="SUPFAM" id="SSF50911">
    <property type="entry name" value="Mannose 6-phosphate receptor domain"/>
    <property type="match status" value="3"/>
</dbReference>
<dbReference type="Proteomes" id="UP001168821">
    <property type="component" value="Unassembled WGS sequence"/>
</dbReference>
<dbReference type="EMBL" id="JALNTZ010000001">
    <property type="protein sequence ID" value="KAJ3665441.1"/>
    <property type="molecule type" value="Genomic_DNA"/>
</dbReference>
<accession>A0AA38I4M3</accession>
<name>A0AA38I4M3_9CUCU</name>
<dbReference type="AlphaFoldDB" id="A0AA38I4M3"/>
<gene>
    <name evidence="2" type="ORF">Zmor_000937</name>
    <name evidence="1" type="ORF">Zmor_020771</name>
</gene>
<organism evidence="1 3">
    <name type="scientific">Zophobas morio</name>
    <dbReference type="NCBI Taxonomy" id="2755281"/>
    <lineage>
        <taxon>Eukaryota</taxon>
        <taxon>Metazoa</taxon>
        <taxon>Ecdysozoa</taxon>
        <taxon>Arthropoda</taxon>
        <taxon>Hexapoda</taxon>
        <taxon>Insecta</taxon>
        <taxon>Pterygota</taxon>
        <taxon>Neoptera</taxon>
        <taxon>Endopterygota</taxon>
        <taxon>Coleoptera</taxon>
        <taxon>Polyphaga</taxon>
        <taxon>Cucujiformia</taxon>
        <taxon>Tenebrionidae</taxon>
        <taxon>Zophobas</taxon>
    </lineage>
</organism>
<dbReference type="Gene3D" id="2.70.130.10">
    <property type="entry name" value="Mannose-6-phosphate receptor binding domain"/>
    <property type="match status" value="3"/>
</dbReference>
<evidence type="ECO:0000313" key="3">
    <source>
        <dbReference type="Proteomes" id="UP001168821"/>
    </source>
</evidence>
<protein>
    <submittedName>
        <fullName evidence="1">Uncharacterized protein</fullName>
    </submittedName>
</protein>
<proteinExistence type="predicted"/>
<keyword evidence="3" id="KW-1185">Reference proteome</keyword>
<dbReference type="InterPro" id="IPR009011">
    <property type="entry name" value="Man6P_isomerase_rcpt-bd_dom_sf"/>
</dbReference>
<evidence type="ECO:0000313" key="1">
    <source>
        <dbReference type="EMBL" id="KAJ3649007.1"/>
    </source>
</evidence>
<evidence type="ECO:0000313" key="2">
    <source>
        <dbReference type="EMBL" id="KAJ3665441.1"/>
    </source>
</evidence>
<sequence>MNLFVKQFTTLFAISIFANFVIAIPQIFTDTYAFCEYEFGEKKVTFPDKLWTISTKDFTLHYSLCSSVQRICHNQTSTCLIQKNNNQVIDLGHEFTTDADEEFTLVSQGAKCSSNYRKNYILKISLQCSDSIKSKPRLMSSEDDCTFEVIMMKPDCEPKCTEIVAGAYLLDLRSLKKTFQVEVDSKKFSVTLCGSNRECPNEIGACEILQNGATPLASVESQHFNYDVTKDELTARGRYKQGRVVRDVQVLLKCNWDTDLANATYKKVPVQGKHYRFEVESSFGCIKLPQSCVVSSFGNLHYDLSKLYRSQGWTVSGFPRGKLFLNICGSLDQPEGVCSGNF</sequence>